<accession>A0A5J9SFG9</accession>
<evidence type="ECO:0000259" key="1">
    <source>
        <dbReference type="PROSITE" id="PS50181"/>
    </source>
</evidence>
<dbReference type="InterPro" id="IPR001810">
    <property type="entry name" value="F-box_dom"/>
</dbReference>
<reference evidence="2 3" key="1">
    <citation type="journal article" date="2019" name="Sci. Rep.">
        <title>A high-quality genome of Eragrostis curvula grass provides insights into Poaceae evolution and supports new strategies to enhance forage quality.</title>
        <authorList>
            <person name="Carballo J."/>
            <person name="Santos B.A.C.M."/>
            <person name="Zappacosta D."/>
            <person name="Garbus I."/>
            <person name="Selva J.P."/>
            <person name="Gallo C.A."/>
            <person name="Diaz A."/>
            <person name="Albertini E."/>
            <person name="Caccamo M."/>
            <person name="Echenique V."/>
        </authorList>
    </citation>
    <scope>NUCLEOTIDE SEQUENCE [LARGE SCALE GENOMIC DNA]</scope>
    <source>
        <strain evidence="3">cv. Victoria</strain>
        <tissue evidence="2">Leaf</tissue>
    </source>
</reference>
<dbReference type="Gramene" id="TVT97839">
    <property type="protein sequence ID" value="TVT97839"/>
    <property type="gene ID" value="EJB05_56896"/>
</dbReference>
<keyword evidence="3" id="KW-1185">Reference proteome</keyword>
<feature type="non-terminal residue" evidence="2">
    <location>
        <position position="1"/>
    </location>
</feature>
<dbReference type="Gene3D" id="1.20.1280.50">
    <property type="match status" value="1"/>
</dbReference>
<evidence type="ECO:0000313" key="2">
    <source>
        <dbReference type="EMBL" id="TVT97839.1"/>
    </source>
</evidence>
<feature type="domain" description="F-box" evidence="1">
    <location>
        <begin position="9"/>
        <end position="55"/>
    </location>
</feature>
<dbReference type="Proteomes" id="UP000324897">
    <property type="component" value="Unassembled WGS sequence"/>
</dbReference>
<dbReference type="InterPro" id="IPR036047">
    <property type="entry name" value="F-box-like_dom_sf"/>
</dbReference>
<dbReference type="OrthoDB" id="886494at2759"/>
<gene>
    <name evidence="2" type="ORF">EJB05_56896</name>
</gene>
<dbReference type="SUPFAM" id="SSF81383">
    <property type="entry name" value="F-box domain"/>
    <property type="match status" value="1"/>
</dbReference>
<proteinExistence type="predicted"/>
<comment type="caution">
    <text evidence="2">The sequence shown here is derived from an EMBL/GenBank/DDBJ whole genome shotgun (WGS) entry which is preliminary data.</text>
</comment>
<dbReference type="PANTHER" id="PTHR34591">
    <property type="entry name" value="OS03G0653100 PROTEIN-RELATED"/>
    <property type="match status" value="1"/>
</dbReference>
<sequence>MAKRKKKTRVVAGALPDDALAVVLACLPAPSLAASRRVCSTWRDLVDERRLLDRHLQLHSVRGLFVNYGDHIYPHFFARPMRKVDGKFGFIEDGLKRRTVLLDHCNGLVLLYTKSIDGGGQMYVCNPATRRWARLPACASGHWTADRRAFLAFDPVTSPQYYEVLLAPHLPSEFSKRRSMEWPPSRWTWPVFSSRDGQWGNRTSIREGEAAGTVAGLRENTKYAQETSTLWLSATYWKGALYLNFFGEYVFRMILTYVGATTYLGKSEKGMCFATVHHDHCQLRVWMLHELCEGTEWVLMNQSDLKPFVWWATELAESSNPEHKEQHAGVPWLLDDCNHIRETKKRNEAWRWQEHESEWDSDGDDAIDIASIHSDKDSWKTVPRGVDYNILGFYPYKEVVLLHASYVAVAYHLKNSKVHRLGSLCPSEAIDKSFVYTPCRIGDGGINRMLKVRIIKLCKPS</sequence>
<dbReference type="AlphaFoldDB" id="A0A5J9SFG9"/>
<dbReference type="Pfam" id="PF00646">
    <property type="entry name" value="F-box"/>
    <property type="match status" value="1"/>
</dbReference>
<dbReference type="PANTHER" id="PTHR34591:SF43">
    <property type="entry name" value="F-BOX DOMAIN-CONTAINING PROTEIN"/>
    <property type="match status" value="1"/>
</dbReference>
<dbReference type="SMART" id="SM00256">
    <property type="entry name" value="FBOX"/>
    <property type="match status" value="1"/>
</dbReference>
<protein>
    <recommendedName>
        <fullName evidence="1">F-box domain-containing protein</fullName>
    </recommendedName>
</protein>
<dbReference type="PROSITE" id="PS50181">
    <property type="entry name" value="FBOX"/>
    <property type="match status" value="1"/>
</dbReference>
<evidence type="ECO:0000313" key="3">
    <source>
        <dbReference type="Proteomes" id="UP000324897"/>
    </source>
</evidence>
<organism evidence="2 3">
    <name type="scientific">Eragrostis curvula</name>
    <name type="common">weeping love grass</name>
    <dbReference type="NCBI Taxonomy" id="38414"/>
    <lineage>
        <taxon>Eukaryota</taxon>
        <taxon>Viridiplantae</taxon>
        <taxon>Streptophyta</taxon>
        <taxon>Embryophyta</taxon>
        <taxon>Tracheophyta</taxon>
        <taxon>Spermatophyta</taxon>
        <taxon>Magnoliopsida</taxon>
        <taxon>Liliopsida</taxon>
        <taxon>Poales</taxon>
        <taxon>Poaceae</taxon>
        <taxon>PACMAD clade</taxon>
        <taxon>Chloridoideae</taxon>
        <taxon>Eragrostideae</taxon>
        <taxon>Eragrostidinae</taxon>
        <taxon>Eragrostis</taxon>
    </lineage>
</organism>
<name>A0A5J9SFG9_9POAL</name>
<dbReference type="EMBL" id="RWGY01000932">
    <property type="protein sequence ID" value="TVT97839.1"/>
    <property type="molecule type" value="Genomic_DNA"/>
</dbReference>